<evidence type="ECO:0000256" key="2">
    <source>
        <dbReference type="ARBA" id="ARBA00004141"/>
    </source>
</evidence>
<dbReference type="InterPro" id="IPR031621">
    <property type="entry name" value="HisKA_7TM"/>
</dbReference>
<accession>A0A830GQ36</accession>
<feature type="domain" description="Histidine kinase" evidence="13">
    <location>
        <begin position="352"/>
        <end position="552"/>
    </location>
</feature>
<evidence type="ECO:0000256" key="4">
    <source>
        <dbReference type="ARBA" id="ARBA00022679"/>
    </source>
</evidence>
<evidence type="ECO:0000256" key="8">
    <source>
        <dbReference type="ARBA" id="ARBA00022840"/>
    </source>
</evidence>
<sequence length="561" mass="60567">MVGAVPWLALGSFASGVGSLYLLAQLRDHWDKPGAKWFVATIATITVWCGTYGVAVLASTPLVRRGLEAVTWVCLVWIGFFFLAFALGYTGRTTILESRLFTGLAAVPAAGSLLALTNPFHTLLWDDFRPLAVDGASLVQYTFQPLGYVVVFVAMLFVVFGTVLVFDTVISYGPLYRREAIAVGLSPVPPGLAVLVWALGIGPTANLTTLAFLPHIALDSYAFIRSGMFEFHPATRRAGERAAIDDIATPVAIVDVDGRIVNLNPAAESMLGVEKRSALTDPLDGLLVGDTFTVGEAYDRFAVENGGRRDVYKVQQTELRDAGDTHLGYTAVFQDITDEIQRERRLAVLNRFLRHNVRNESVVIQARAELLAAELEGEPADHAATIERAVDRLVESGDKARTLSTAGVDAEDIEPVALRERIEDTVRPLAEEYGGTVDVEVPDGLTLRTQPVLLGVVVTNLVENALQHVPEATVEVSTRIEGDDVVLTVADNGPGVPEHELSVIERGRETDLDHGSGIGLWLVHWAVQTLEGDLAFDTSDGTTATVRLPRERAVVSDPAAA</sequence>
<evidence type="ECO:0000256" key="5">
    <source>
        <dbReference type="ARBA" id="ARBA00022692"/>
    </source>
</evidence>
<dbReference type="PROSITE" id="PS50112">
    <property type="entry name" value="PAS"/>
    <property type="match status" value="1"/>
</dbReference>
<feature type="transmembrane region" description="Helical" evidence="12">
    <location>
        <begin position="36"/>
        <end position="57"/>
    </location>
</feature>
<feature type="transmembrane region" description="Helical" evidence="12">
    <location>
        <begin position="181"/>
        <end position="200"/>
    </location>
</feature>
<feature type="domain" description="PAS" evidence="14">
    <location>
        <begin position="236"/>
        <end position="279"/>
    </location>
</feature>
<name>A0A830GQ36_9EURY</name>
<keyword evidence="9 12" id="KW-1133">Transmembrane helix</keyword>
<dbReference type="InterPro" id="IPR003594">
    <property type="entry name" value="HATPase_dom"/>
</dbReference>
<feature type="transmembrane region" description="Helical" evidence="12">
    <location>
        <begin position="69"/>
        <end position="89"/>
    </location>
</feature>
<dbReference type="InterPro" id="IPR004358">
    <property type="entry name" value="Sig_transdc_His_kin-like_C"/>
</dbReference>
<evidence type="ECO:0000256" key="12">
    <source>
        <dbReference type="SAM" id="Phobius"/>
    </source>
</evidence>
<evidence type="ECO:0000259" key="14">
    <source>
        <dbReference type="PROSITE" id="PS50112"/>
    </source>
</evidence>
<evidence type="ECO:0000256" key="11">
    <source>
        <dbReference type="ARBA" id="ARBA00023136"/>
    </source>
</evidence>
<keyword evidence="7" id="KW-0418">Kinase</keyword>
<reference evidence="15" key="1">
    <citation type="journal article" date="2014" name="Int. J. Syst. Evol. Microbiol.">
        <title>Complete genome sequence of Corynebacterium casei LMG S-19264T (=DSM 44701T), isolated from a smear-ripened cheese.</title>
        <authorList>
            <consortium name="US DOE Joint Genome Institute (JGI-PGF)"/>
            <person name="Walter F."/>
            <person name="Albersmeier A."/>
            <person name="Kalinowski J."/>
            <person name="Ruckert C."/>
        </authorList>
    </citation>
    <scope>NUCLEOTIDE SEQUENCE</scope>
    <source>
        <strain evidence="15">JCM 17820</strain>
    </source>
</reference>
<keyword evidence="10" id="KW-0902">Two-component regulatory system</keyword>
<keyword evidence="8" id="KW-0067">ATP-binding</keyword>
<dbReference type="PRINTS" id="PR00344">
    <property type="entry name" value="BCTRLSENSOR"/>
</dbReference>
<dbReference type="EC" id="2.7.13.3" evidence="3"/>
<protein>
    <recommendedName>
        <fullName evidence="3">histidine kinase</fullName>
        <ecNumber evidence="3">2.7.13.3</ecNumber>
    </recommendedName>
</protein>
<dbReference type="AlphaFoldDB" id="A0A830GQ36"/>
<evidence type="ECO:0000259" key="13">
    <source>
        <dbReference type="PROSITE" id="PS50109"/>
    </source>
</evidence>
<dbReference type="InterPro" id="IPR005467">
    <property type="entry name" value="His_kinase_dom"/>
</dbReference>
<dbReference type="InterPro" id="IPR000014">
    <property type="entry name" value="PAS"/>
</dbReference>
<dbReference type="Pfam" id="PF13188">
    <property type="entry name" value="PAS_8"/>
    <property type="match status" value="1"/>
</dbReference>
<dbReference type="PANTHER" id="PTHR42878">
    <property type="entry name" value="TWO-COMPONENT HISTIDINE KINASE"/>
    <property type="match status" value="1"/>
</dbReference>
<feature type="transmembrane region" description="Helical" evidence="12">
    <location>
        <begin position="101"/>
        <end position="125"/>
    </location>
</feature>
<evidence type="ECO:0000256" key="6">
    <source>
        <dbReference type="ARBA" id="ARBA00022741"/>
    </source>
</evidence>
<evidence type="ECO:0000256" key="9">
    <source>
        <dbReference type="ARBA" id="ARBA00022989"/>
    </source>
</evidence>
<dbReference type="EMBL" id="BMOU01000005">
    <property type="protein sequence ID" value="GGN99856.1"/>
    <property type="molecule type" value="Genomic_DNA"/>
</dbReference>
<organism evidence="15 16">
    <name type="scientific">Haloarcula pellucida</name>
    <dbReference type="NCBI Taxonomy" id="1427151"/>
    <lineage>
        <taxon>Archaea</taxon>
        <taxon>Methanobacteriati</taxon>
        <taxon>Methanobacteriota</taxon>
        <taxon>Stenosarchaea group</taxon>
        <taxon>Halobacteria</taxon>
        <taxon>Halobacteriales</taxon>
        <taxon>Haloarculaceae</taxon>
        <taxon>Haloarcula</taxon>
    </lineage>
</organism>
<dbReference type="GO" id="GO:0030295">
    <property type="term" value="F:protein kinase activator activity"/>
    <property type="evidence" value="ECO:0007669"/>
    <property type="project" value="TreeGrafter"/>
</dbReference>
<gene>
    <name evidence="15" type="ORF">GCM10009030_31890</name>
</gene>
<dbReference type="GO" id="GO:0016020">
    <property type="term" value="C:membrane"/>
    <property type="evidence" value="ECO:0007669"/>
    <property type="project" value="UniProtKB-SubCell"/>
</dbReference>
<reference evidence="15" key="2">
    <citation type="submission" date="2020-09" db="EMBL/GenBank/DDBJ databases">
        <authorList>
            <person name="Sun Q."/>
            <person name="Ohkuma M."/>
        </authorList>
    </citation>
    <scope>NUCLEOTIDE SEQUENCE</scope>
    <source>
        <strain evidence="15">JCM 17820</strain>
    </source>
</reference>
<dbReference type="SMART" id="SM00387">
    <property type="entry name" value="HATPase_c"/>
    <property type="match status" value="1"/>
</dbReference>
<feature type="transmembrane region" description="Helical" evidence="12">
    <location>
        <begin position="145"/>
        <end position="169"/>
    </location>
</feature>
<evidence type="ECO:0000256" key="7">
    <source>
        <dbReference type="ARBA" id="ARBA00022777"/>
    </source>
</evidence>
<dbReference type="Pfam" id="PF16927">
    <property type="entry name" value="HisKA_7TM"/>
    <property type="match status" value="1"/>
</dbReference>
<dbReference type="InterPro" id="IPR050351">
    <property type="entry name" value="BphY/WalK/GraS-like"/>
</dbReference>
<dbReference type="Proteomes" id="UP000605784">
    <property type="component" value="Unassembled WGS sequence"/>
</dbReference>
<dbReference type="Pfam" id="PF02518">
    <property type="entry name" value="HATPase_c"/>
    <property type="match status" value="1"/>
</dbReference>
<comment type="catalytic activity">
    <reaction evidence="1">
        <text>ATP + protein L-histidine = ADP + protein N-phospho-L-histidine.</text>
        <dbReference type="EC" id="2.7.13.3"/>
    </reaction>
</comment>
<dbReference type="GO" id="GO:0000156">
    <property type="term" value="F:phosphorelay response regulator activity"/>
    <property type="evidence" value="ECO:0007669"/>
    <property type="project" value="TreeGrafter"/>
</dbReference>
<dbReference type="InterPro" id="IPR035965">
    <property type="entry name" value="PAS-like_dom_sf"/>
</dbReference>
<comment type="caution">
    <text evidence="15">The sequence shown here is derived from an EMBL/GenBank/DDBJ whole genome shotgun (WGS) entry which is preliminary data.</text>
</comment>
<comment type="subcellular location">
    <subcellularLocation>
        <location evidence="2">Membrane</location>
        <topology evidence="2">Multi-pass membrane protein</topology>
    </subcellularLocation>
</comment>
<dbReference type="GO" id="GO:0007234">
    <property type="term" value="P:osmosensory signaling via phosphorelay pathway"/>
    <property type="evidence" value="ECO:0007669"/>
    <property type="project" value="TreeGrafter"/>
</dbReference>
<dbReference type="PANTHER" id="PTHR42878:SF7">
    <property type="entry name" value="SENSOR HISTIDINE KINASE GLRK"/>
    <property type="match status" value="1"/>
</dbReference>
<keyword evidence="5 12" id="KW-0812">Transmembrane</keyword>
<dbReference type="SUPFAM" id="SSF55785">
    <property type="entry name" value="PYP-like sensor domain (PAS domain)"/>
    <property type="match status" value="1"/>
</dbReference>
<dbReference type="RefSeq" id="WP_189000266.1">
    <property type="nucleotide sequence ID" value="NZ_BMOU01000005.1"/>
</dbReference>
<evidence type="ECO:0000256" key="3">
    <source>
        <dbReference type="ARBA" id="ARBA00012438"/>
    </source>
</evidence>
<evidence type="ECO:0000313" key="16">
    <source>
        <dbReference type="Proteomes" id="UP000605784"/>
    </source>
</evidence>
<proteinExistence type="predicted"/>
<keyword evidence="11 12" id="KW-0472">Membrane</keyword>
<dbReference type="Gene3D" id="3.30.565.10">
    <property type="entry name" value="Histidine kinase-like ATPase, C-terminal domain"/>
    <property type="match status" value="1"/>
</dbReference>
<keyword evidence="4" id="KW-0808">Transferase</keyword>
<dbReference type="PROSITE" id="PS50109">
    <property type="entry name" value="HIS_KIN"/>
    <property type="match status" value="1"/>
</dbReference>
<dbReference type="InterPro" id="IPR036890">
    <property type="entry name" value="HATPase_C_sf"/>
</dbReference>
<evidence type="ECO:0000256" key="10">
    <source>
        <dbReference type="ARBA" id="ARBA00023012"/>
    </source>
</evidence>
<dbReference type="Gene3D" id="3.30.450.20">
    <property type="entry name" value="PAS domain"/>
    <property type="match status" value="1"/>
</dbReference>
<feature type="transmembrane region" description="Helical" evidence="12">
    <location>
        <begin position="6"/>
        <end position="24"/>
    </location>
</feature>
<evidence type="ECO:0000256" key="1">
    <source>
        <dbReference type="ARBA" id="ARBA00000085"/>
    </source>
</evidence>
<dbReference type="SUPFAM" id="SSF55874">
    <property type="entry name" value="ATPase domain of HSP90 chaperone/DNA topoisomerase II/histidine kinase"/>
    <property type="match status" value="1"/>
</dbReference>
<keyword evidence="16" id="KW-1185">Reference proteome</keyword>
<dbReference type="GO" id="GO:0004673">
    <property type="term" value="F:protein histidine kinase activity"/>
    <property type="evidence" value="ECO:0007669"/>
    <property type="project" value="UniProtKB-EC"/>
</dbReference>
<evidence type="ECO:0000313" key="15">
    <source>
        <dbReference type="EMBL" id="GGN99856.1"/>
    </source>
</evidence>
<keyword evidence="6" id="KW-0547">Nucleotide-binding</keyword>
<dbReference type="GO" id="GO:0005524">
    <property type="term" value="F:ATP binding"/>
    <property type="evidence" value="ECO:0007669"/>
    <property type="project" value="UniProtKB-KW"/>
</dbReference>